<dbReference type="RefSeq" id="WP_073320550.1">
    <property type="nucleotide sequence ID" value="NZ_FQYP01000010.1"/>
</dbReference>
<organism evidence="3 4">
    <name type="scientific">Aquimarina spongiae</name>
    <dbReference type="NCBI Taxonomy" id="570521"/>
    <lineage>
        <taxon>Bacteria</taxon>
        <taxon>Pseudomonadati</taxon>
        <taxon>Bacteroidota</taxon>
        <taxon>Flavobacteriia</taxon>
        <taxon>Flavobacteriales</taxon>
        <taxon>Flavobacteriaceae</taxon>
        <taxon>Aquimarina</taxon>
    </lineage>
</organism>
<dbReference type="Proteomes" id="UP000184432">
    <property type="component" value="Unassembled WGS sequence"/>
</dbReference>
<dbReference type="AlphaFoldDB" id="A0A1M6K6K8"/>
<dbReference type="SUPFAM" id="SSF52833">
    <property type="entry name" value="Thioredoxin-like"/>
    <property type="match status" value="1"/>
</dbReference>
<feature type="chain" id="PRO_5013314147" evidence="2">
    <location>
        <begin position="21"/>
        <end position="156"/>
    </location>
</feature>
<dbReference type="Pfam" id="PF13899">
    <property type="entry name" value="Thioredoxin_7"/>
    <property type="match status" value="1"/>
</dbReference>
<evidence type="ECO:0000313" key="3">
    <source>
        <dbReference type="EMBL" id="SHJ54557.1"/>
    </source>
</evidence>
<proteinExistence type="predicted"/>
<dbReference type="Gene3D" id="3.40.30.10">
    <property type="entry name" value="Glutaredoxin"/>
    <property type="match status" value="1"/>
</dbReference>
<dbReference type="InterPro" id="IPR017937">
    <property type="entry name" value="Thioredoxin_CS"/>
</dbReference>
<dbReference type="OrthoDB" id="9811036at2"/>
<name>A0A1M6K6K8_9FLAO</name>
<accession>A0A1M6K6K8</accession>
<evidence type="ECO:0000256" key="1">
    <source>
        <dbReference type="ARBA" id="ARBA00023284"/>
    </source>
</evidence>
<feature type="signal peptide" evidence="2">
    <location>
        <begin position="1"/>
        <end position="20"/>
    </location>
</feature>
<dbReference type="InterPro" id="IPR036249">
    <property type="entry name" value="Thioredoxin-like_sf"/>
</dbReference>
<sequence length="156" mass="18090">MRSTSTIFFLCFALSFEVAAQNDEAVRWISFEQLDDSLAVKPKKVIISFYADWCAYCKKMDRVVYTKPEVIKKINEEYYAVKMNAESRDTIAFDGGIFTNKTRTSSRNPIHEIPLLLASREGQPFSLPATIFLDESFKVRKRYFEYLSPKKMLLAL</sequence>
<keyword evidence="1" id="KW-0676">Redox-active center</keyword>
<dbReference type="PROSITE" id="PS00194">
    <property type="entry name" value="THIOREDOXIN_1"/>
    <property type="match status" value="1"/>
</dbReference>
<evidence type="ECO:0000256" key="2">
    <source>
        <dbReference type="SAM" id="SignalP"/>
    </source>
</evidence>
<dbReference type="STRING" id="570521.SAMN04488508_110101"/>
<keyword evidence="4" id="KW-1185">Reference proteome</keyword>
<protein>
    <submittedName>
        <fullName evidence="3">Thioredoxin-like</fullName>
    </submittedName>
</protein>
<dbReference type="EMBL" id="FQYP01000010">
    <property type="protein sequence ID" value="SHJ54557.1"/>
    <property type="molecule type" value="Genomic_DNA"/>
</dbReference>
<reference evidence="4" key="1">
    <citation type="submission" date="2016-11" db="EMBL/GenBank/DDBJ databases">
        <authorList>
            <person name="Varghese N."/>
            <person name="Submissions S."/>
        </authorList>
    </citation>
    <scope>NUCLEOTIDE SEQUENCE [LARGE SCALE GENOMIC DNA]</scope>
    <source>
        <strain evidence="4">DSM 22623</strain>
    </source>
</reference>
<keyword evidence="2" id="KW-0732">Signal</keyword>
<gene>
    <name evidence="3" type="ORF">SAMN04488508_110101</name>
</gene>
<evidence type="ECO:0000313" key="4">
    <source>
        <dbReference type="Proteomes" id="UP000184432"/>
    </source>
</evidence>